<dbReference type="PATRIC" id="fig|947033.5.peg.2359"/>
<accession>A0A0W0ZIW5</accession>
<evidence type="ECO:0000313" key="5">
    <source>
        <dbReference type="Proteomes" id="UP000054926"/>
    </source>
</evidence>
<dbReference type="EC" id="1.11.1.-" evidence="4"/>
<name>A0A0W0ZIW5_9GAMM</name>
<dbReference type="InterPro" id="IPR050455">
    <property type="entry name" value="Tpx_Peroxidase_subfamily"/>
</dbReference>
<dbReference type="GO" id="GO:0008379">
    <property type="term" value="F:thioredoxin peroxidase activity"/>
    <property type="evidence" value="ECO:0007669"/>
    <property type="project" value="InterPro"/>
</dbReference>
<keyword evidence="4" id="KW-0575">Peroxidase</keyword>
<dbReference type="InterPro" id="IPR013766">
    <property type="entry name" value="Thioredoxin_domain"/>
</dbReference>
<reference evidence="4 5" key="1">
    <citation type="submission" date="2015-11" db="EMBL/GenBank/DDBJ databases">
        <title>Genomic analysis of 38 Legionella species identifies large and diverse effector repertoires.</title>
        <authorList>
            <person name="Burstein D."/>
            <person name="Amaro F."/>
            <person name="Zusman T."/>
            <person name="Lifshitz Z."/>
            <person name="Cohen O."/>
            <person name="Gilbert J.A."/>
            <person name="Pupko T."/>
            <person name="Shuman H.A."/>
            <person name="Segal G."/>
        </authorList>
    </citation>
    <scope>NUCLEOTIDE SEQUENCE [LARGE SCALE GENOMIC DNA]</scope>
    <source>
        <strain evidence="4 5">IMVS3376</strain>
    </source>
</reference>
<evidence type="ECO:0000256" key="2">
    <source>
        <dbReference type="ARBA" id="ARBA00023284"/>
    </source>
</evidence>
<dbReference type="NCBIfam" id="NF001808">
    <property type="entry name" value="PRK00522.1"/>
    <property type="match status" value="1"/>
</dbReference>
<dbReference type="InterPro" id="IPR013740">
    <property type="entry name" value="Redoxin"/>
</dbReference>
<dbReference type="PANTHER" id="PTHR43110:SF1">
    <property type="entry name" value="THIOL PEROXIDASE"/>
    <property type="match status" value="1"/>
</dbReference>
<dbReference type="InterPro" id="IPR036249">
    <property type="entry name" value="Thioredoxin-like_sf"/>
</dbReference>
<dbReference type="Pfam" id="PF08534">
    <property type="entry name" value="Redoxin"/>
    <property type="match status" value="1"/>
</dbReference>
<dbReference type="InterPro" id="IPR002065">
    <property type="entry name" value="TPX"/>
</dbReference>
<dbReference type="CDD" id="cd03014">
    <property type="entry name" value="PRX_Atyp2cys"/>
    <property type="match status" value="1"/>
</dbReference>
<dbReference type="PROSITE" id="PS51352">
    <property type="entry name" value="THIOREDOXIN_2"/>
    <property type="match status" value="1"/>
</dbReference>
<keyword evidence="5" id="KW-1185">Reference proteome</keyword>
<dbReference type="SUPFAM" id="SSF52833">
    <property type="entry name" value="Thioredoxin-like"/>
    <property type="match status" value="1"/>
</dbReference>
<keyword evidence="2" id="KW-0676">Redox-active center</keyword>
<keyword evidence="1" id="KW-1015">Disulfide bond</keyword>
<evidence type="ECO:0000313" key="4">
    <source>
        <dbReference type="EMBL" id="KTD69067.1"/>
    </source>
</evidence>
<dbReference type="STRING" id="947033.Lste_2225"/>
<organism evidence="4 5">
    <name type="scientific">Legionella steelei</name>
    <dbReference type="NCBI Taxonomy" id="947033"/>
    <lineage>
        <taxon>Bacteria</taxon>
        <taxon>Pseudomonadati</taxon>
        <taxon>Pseudomonadota</taxon>
        <taxon>Gammaproteobacteria</taxon>
        <taxon>Legionellales</taxon>
        <taxon>Legionellaceae</taxon>
        <taxon>Legionella</taxon>
    </lineage>
</organism>
<keyword evidence="4" id="KW-0560">Oxidoreductase</keyword>
<dbReference type="Proteomes" id="UP000054926">
    <property type="component" value="Unassembled WGS sequence"/>
</dbReference>
<dbReference type="PANTHER" id="PTHR43110">
    <property type="entry name" value="THIOL PEROXIDASE"/>
    <property type="match status" value="1"/>
</dbReference>
<dbReference type="RefSeq" id="WP_058511023.1">
    <property type="nucleotide sequence ID" value="NZ_LNYY01000019.1"/>
</dbReference>
<evidence type="ECO:0000259" key="3">
    <source>
        <dbReference type="PROSITE" id="PS51352"/>
    </source>
</evidence>
<proteinExistence type="predicted"/>
<dbReference type="OrthoDB" id="9781543at2"/>
<sequence length="167" mass="18684">MSDFTIKDHTYHTSGEVNAIGEKAPQFILTASDLSLGRLSDYKDKALLLNVFPSIDTPVCFGSCEVFNQPHKQDGEVLCISKDLPFALARYEKEKKFANVRLLSDFRNHNFGHAYGLTIIDGPLAGLLAREVIVIDKYGYIVYQDFSKDITDAVNTKRALEAFNDVC</sequence>
<comment type="caution">
    <text evidence="4">The sequence shown here is derived from an EMBL/GenBank/DDBJ whole genome shotgun (WGS) entry which is preliminary data.</text>
</comment>
<dbReference type="EMBL" id="LNYY01000019">
    <property type="protein sequence ID" value="KTD69067.1"/>
    <property type="molecule type" value="Genomic_DNA"/>
</dbReference>
<dbReference type="AlphaFoldDB" id="A0A0W0ZIW5"/>
<feature type="domain" description="Thioredoxin" evidence="3">
    <location>
        <begin position="18"/>
        <end position="165"/>
    </location>
</feature>
<gene>
    <name evidence="4" type="primary">tpx</name>
    <name evidence="4" type="ORF">Lste_2225</name>
</gene>
<protein>
    <submittedName>
        <fullName evidence="4">Putative thiol peroxidase</fullName>
        <ecNumber evidence="4">1.11.1.-</ecNumber>
    </submittedName>
</protein>
<dbReference type="Gene3D" id="3.40.30.10">
    <property type="entry name" value="Glutaredoxin"/>
    <property type="match status" value="1"/>
</dbReference>
<evidence type="ECO:0000256" key="1">
    <source>
        <dbReference type="ARBA" id="ARBA00023157"/>
    </source>
</evidence>